<feature type="transmembrane region" description="Helical" evidence="6">
    <location>
        <begin position="275"/>
        <end position="295"/>
    </location>
</feature>
<dbReference type="STRING" id="1379870.SD10_14385"/>
<dbReference type="PATRIC" id="fig|1379870.5.peg.3128"/>
<evidence type="ECO:0000313" key="8">
    <source>
        <dbReference type="Proteomes" id="UP000033054"/>
    </source>
</evidence>
<dbReference type="AlphaFoldDB" id="A0A0E3V812"/>
<dbReference type="EMBL" id="CP010429">
    <property type="protein sequence ID" value="AKD55911.1"/>
    <property type="molecule type" value="Genomic_DNA"/>
</dbReference>
<keyword evidence="5 6" id="KW-0472">Membrane</keyword>
<proteinExistence type="predicted"/>
<keyword evidence="8" id="KW-1185">Reference proteome</keyword>
<evidence type="ECO:0000256" key="1">
    <source>
        <dbReference type="ARBA" id="ARBA00004651"/>
    </source>
</evidence>
<feature type="transmembrane region" description="Helical" evidence="6">
    <location>
        <begin position="84"/>
        <end position="111"/>
    </location>
</feature>
<dbReference type="GO" id="GO:0022857">
    <property type="term" value="F:transmembrane transporter activity"/>
    <property type="evidence" value="ECO:0007669"/>
    <property type="project" value="InterPro"/>
</dbReference>
<dbReference type="GO" id="GO:0005886">
    <property type="term" value="C:plasma membrane"/>
    <property type="evidence" value="ECO:0007669"/>
    <property type="project" value="UniProtKB-SubCell"/>
</dbReference>
<dbReference type="Gene3D" id="1.20.1740.10">
    <property type="entry name" value="Amino acid/polyamine transporter I"/>
    <property type="match status" value="1"/>
</dbReference>
<feature type="transmembrane region" description="Helical" evidence="6">
    <location>
        <begin position="117"/>
        <end position="141"/>
    </location>
</feature>
<dbReference type="KEGG" id="srd:SD10_14385"/>
<organism evidence="7 8">
    <name type="scientific">Spirosoma radiotolerans</name>
    <dbReference type="NCBI Taxonomy" id="1379870"/>
    <lineage>
        <taxon>Bacteria</taxon>
        <taxon>Pseudomonadati</taxon>
        <taxon>Bacteroidota</taxon>
        <taxon>Cytophagia</taxon>
        <taxon>Cytophagales</taxon>
        <taxon>Cytophagaceae</taxon>
        <taxon>Spirosoma</taxon>
    </lineage>
</organism>
<feature type="transmembrane region" description="Helical" evidence="6">
    <location>
        <begin position="321"/>
        <end position="340"/>
    </location>
</feature>
<feature type="transmembrane region" description="Helical" evidence="6">
    <location>
        <begin position="224"/>
        <end position="248"/>
    </location>
</feature>
<dbReference type="InterPro" id="IPR050367">
    <property type="entry name" value="APC_superfamily"/>
</dbReference>
<protein>
    <submittedName>
        <fullName evidence="7">Ethanolamin permease</fullName>
    </submittedName>
</protein>
<feature type="transmembrane region" description="Helical" evidence="6">
    <location>
        <begin position="346"/>
        <end position="365"/>
    </location>
</feature>
<dbReference type="OrthoDB" id="9810109at2"/>
<evidence type="ECO:0000256" key="5">
    <source>
        <dbReference type="ARBA" id="ARBA00023136"/>
    </source>
</evidence>
<sequence>MATESTALKKALTPIHLWAIGVGLVISGEYFGWNYGWGVAGTVGLLLATLFITLLYFTFIFSFTELTTAIPNAGGPFAYALQAFGPLGALVAGYATLIEFLFATPAIALALGSYVHFLYPAISVVWCSIGSFVVFTLINLLGIKEAAWFSLAMTIIAIGELLLFIGVVYPYTRFDTFLHNPMPFGWSGVFAALPFAIWLFVCLEGIAMVAEEVKDGKNTIAKGYISAVLTLTFLALTVMISVGGITNWENLDHLDYPMPEAIAIVLGRQNPLTKFFASVGLFGLIASFHGIIISYSRQIFALARSGYLPHGLASVSKTRKVPVWALLAGAVFGIIALLSFDTSKLVILSTIGAVVVYIISMLSLFRLRQTQPALPRSFKAPLYPYFPALALLLAVVTLIAMIYFYSWLSFLFFIGLVVLTGVFYASGRYKKVKQVWQQEMMASPAE</sequence>
<gene>
    <name evidence="7" type="ORF">SD10_14385</name>
</gene>
<feature type="transmembrane region" description="Helical" evidence="6">
    <location>
        <begin position="39"/>
        <end position="63"/>
    </location>
</feature>
<evidence type="ECO:0000256" key="4">
    <source>
        <dbReference type="ARBA" id="ARBA00022989"/>
    </source>
</evidence>
<dbReference type="PIRSF" id="PIRSF006060">
    <property type="entry name" value="AA_transporter"/>
    <property type="match status" value="1"/>
</dbReference>
<dbReference type="NCBIfam" id="TIGR00908">
    <property type="entry name" value="2A0305"/>
    <property type="match status" value="1"/>
</dbReference>
<evidence type="ECO:0000256" key="2">
    <source>
        <dbReference type="ARBA" id="ARBA00022475"/>
    </source>
</evidence>
<evidence type="ECO:0000256" key="6">
    <source>
        <dbReference type="SAM" id="Phobius"/>
    </source>
</evidence>
<evidence type="ECO:0000256" key="3">
    <source>
        <dbReference type="ARBA" id="ARBA00022692"/>
    </source>
</evidence>
<dbReference type="InterPro" id="IPR002293">
    <property type="entry name" value="AA/rel_permease1"/>
</dbReference>
<evidence type="ECO:0000313" key="7">
    <source>
        <dbReference type="EMBL" id="AKD55911.1"/>
    </source>
</evidence>
<keyword evidence="4 6" id="KW-1133">Transmembrane helix</keyword>
<dbReference type="RefSeq" id="WP_046574540.1">
    <property type="nucleotide sequence ID" value="NZ_CP010429.1"/>
</dbReference>
<feature type="transmembrane region" description="Helical" evidence="6">
    <location>
        <begin position="410"/>
        <end position="427"/>
    </location>
</feature>
<feature type="transmembrane region" description="Helical" evidence="6">
    <location>
        <begin position="184"/>
        <end position="203"/>
    </location>
</feature>
<dbReference type="HOGENOM" id="CLU_007946_5_0_10"/>
<feature type="transmembrane region" description="Helical" evidence="6">
    <location>
        <begin position="148"/>
        <end position="172"/>
    </location>
</feature>
<accession>A0A0E3V812</accession>
<dbReference type="PANTHER" id="PTHR42770:SF7">
    <property type="entry name" value="MEMBRANE PROTEIN"/>
    <property type="match status" value="1"/>
</dbReference>
<comment type="subcellular location">
    <subcellularLocation>
        <location evidence="1">Cell membrane</location>
        <topology evidence="1">Multi-pass membrane protein</topology>
    </subcellularLocation>
</comment>
<keyword evidence="3 6" id="KW-0812">Transmembrane</keyword>
<dbReference type="InterPro" id="IPR004757">
    <property type="entry name" value="EtNH_permease"/>
</dbReference>
<feature type="transmembrane region" description="Helical" evidence="6">
    <location>
        <begin position="385"/>
        <end position="404"/>
    </location>
</feature>
<feature type="transmembrane region" description="Helical" evidence="6">
    <location>
        <begin position="12"/>
        <end position="33"/>
    </location>
</feature>
<name>A0A0E3V812_9BACT</name>
<dbReference type="PANTHER" id="PTHR42770">
    <property type="entry name" value="AMINO ACID TRANSPORTER-RELATED"/>
    <property type="match status" value="1"/>
</dbReference>
<dbReference type="Proteomes" id="UP000033054">
    <property type="component" value="Chromosome"/>
</dbReference>
<dbReference type="Pfam" id="PF13520">
    <property type="entry name" value="AA_permease_2"/>
    <property type="match status" value="1"/>
</dbReference>
<keyword evidence="2" id="KW-1003">Cell membrane</keyword>
<reference evidence="7 8" key="1">
    <citation type="journal article" date="2014" name="Curr. Microbiol.">
        <title>Spirosoma radiotolerans sp. nov., a gamma-radiation-resistant bacterium isolated from gamma ray-irradiated soil.</title>
        <authorList>
            <person name="Lee J.J."/>
            <person name="Srinivasan S."/>
            <person name="Lim S."/>
            <person name="Joe M."/>
            <person name="Im S."/>
            <person name="Bae S.I."/>
            <person name="Park K.R."/>
            <person name="Han J.H."/>
            <person name="Park S.H."/>
            <person name="Joo B.M."/>
            <person name="Park S.J."/>
            <person name="Kim M.K."/>
        </authorList>
    </citation>
    <scope>NUCLEOTIDE SEQUENCE [LARGE SCALE GENOMIC DNA]</scope>
    <source>
        <strain evidence="7 8">DG5A</strain>
    </source>
</reference>